<organism evidence="1">
    <name type="scientific">marine sediment metagenome</name>
    <dbReference type="NCBI Taxonomy" id="412755"/>
    <lineage>
        <taxon>unclassified sequences</taxon>
        <taxon>metagenomes</taxon>
        <taxon>ecological metagenomes</taxon>
    </lineage>
</organism>
<comment type="caution">
    <text evidence="1">The sequence shown here is derived from an EMBL/GenBank/DDBJ whole genome shotgun (WGS) entry which is preliminary data.</text>
</comment>
<proteinExistence type="predicted"/>
<dbReference type="AlphaFoldDB" id="X0T5Y8"/>
<sequence>TCRCKNPQLGGAGCRIAGPTTAGESQEQAPSLFAELELAQA</sequence>
<name>X0T5Y8_9ZZZZ</name>
<gene>
    <name evidence="1" type="ORF">S01H1_04279</name>
</gene>
<evidence type="ECO:0000313" key="1">
    <source>
        <dbReference type="EMBL" id="GAF83592.1"/>
    </source>
</evidence>
<protein>
    <submittedName>
        <fullName evidence="1">Uncharacterized protein</fullName>
    </submittedName>
</protein>
<accession>X0T5Y8</accession>
<feature type="non-terminal residue" evidence="1">
    <location>
        <position position="1"/>
    </location>
</feature>
<dbReference type="EMBL" id="BARS01002269">
    <property type="protein sequence ID" value="GAF83592.1"/>
    <property type="molecule type" value="Genomic_DNA"/>
</dbReference>
<reference evidence="1" key="1">
    <citation type="journal article" date="2014" name="Front. Microbiol.">
        <title>High frequency of phylogenetically diverse reductive dehalogenase-homologous genes in deep subseafloor sedimentary metagenomes.</title>
        <authorList>
            <person name="Kawai M."/>
            <person name="Futagami T."/>
            <person name="Toyoda A."/>
            <person name="Takaki Y."/>
            <person name="Nishi S."/>
            <person name="Hori S."/>
            <person name="Arai W."/>
            <person name="Tsubouchi T."/>
            <person name="Morono Y."/>
            <person name="Uchiyama I."/>
            <person name="Ito T."/>
            <person name="Fujiyama A."/>
            <person name="Inagaki F."/>
            <person name="Takami H."/>
        </authorList>
    </citation>
    <scope>NUCLEOTIDE SEQUENCE</scope>
    <source>
        <strain evidence="1">Expedition CK06-06</strain>
    </source>
</reference>